<feature type="compositionally biased region" description="Basic and acidic residues" evidence="2">
    <location>
        <begin position="174"/>
        <end position="184"/>
    </location>
</feature>
<proteinExistence type="predicted"/>
<keyword evidence="1" id="KW-0175">Coiled coil</keyword>
<feature type="compositionally biased region" description="Polar residues" evidence="2">
    <location>
        <begin position="185"/>
        <end position="204"/>
    </location>
</feature>
<feature type="region of interest" description="Disordered" evidence="2">
    <location>
        <begin position="125"/>
        <end position="229"/>
    </location>
</feature>
<comment type="caution">
    <text evidence="4">The sequence shown here is derived from an EMBL/GenBank/DDBJ whole genome shotgun (WGS) entry which is preliminary data.</text>
</comment>
<sequence length="712" mass="81774">MPDPKKLKIKKTLKLSTLINLNLSTKISVFKDLKDTKEKYTIFKINAFLCDLMKKLGNFLLANNKKMSETHDQDGKEINITQDIRKHAHNDAETIECLRNALATMNTQYMQVKIELDEVRAENSHLKAQMKPKETVSSASSTPPIDSNVSTTNVFKKIRSTVFASNPRPQAASMHEEKTDKEITSTHSEGIASSESHRQQSPNLSSTPSVSAVASTNTNMNIHPSSNDKGVNTEIAVQTEVINPNEFEKYKIRAKNFAEMLHESVKEKEQLRGERDELLIKYADAMDQISRLTTQMNEEREKWRKETVRREMEQVHVQERRTKDWNELHQKEMENYKMEVQTCKDKIKEQEVHMEQVQKKWEEKYDLITSERNSLQQKVKSLQSDLSKMVKSPSAHASAAPPQLFPDETTSLHSSNSHSRSRSHSYNYQLHDFILNGKPPPPPPPPPPPNLGLPSHSIHDLSPNRKIQELMQRIADMQRQHETQKKDLIAMINRLSSDHNAHTQKGTDIQQLVNSLSATILEKEEIIRSLQESKHILGEKAQFSLPFLLIIVLLFFFLRFLYVFNLRHLFTKNTHNNIILFCSCKFLGFSSLEKIKCSSFRSFFFLGFVFQRIFLGILYLKNVNFLVSANFIDDMYCVGLNLGVLLTLCFKHISGLVKIPQMDLTSLLLSGPKYVYYGCCATCCQLEIRFIFEKNICASLSLQKDFANNKKS</sequence>
<feature type="compositionally biased region" description="Low complexity" evidence="2">
    <location>
        <begin position="414"/>
        <end position="428"/>
    </location>
</feature>
<gene>
    <name evidence="4" type="ORF">RFI_24302</name>
</gene>
<evidence type="ECO:0000313" key="4">
    <source>
        <dbReference type="EMBL" id="ETO13074.1"/>
    </source>
</evidence>
<name>X6MGQ8_RETFI</name>
<evidence type="ECO:0000256" key="3">
    <source>
        <dbReference type="SAM" id="Phobius"/>
    </source>
</evidence>
<feature type="transmembrane region" description="Helical" evidence="3">
    <location>
        <begin position="543"/>
        <end position="562"/>
    </location>
</feature>
<organism evidence="4 5">
    <name type="scientific">Reticulomyxa filosa</name>
    <dbReference type="NCBI Taxonomy" id="46433"/>
    <lineage>
        <taxon>Eukaryota</taxon>
        <taxon>Sar</taxon>
        <taxon>Rhizaria</taxon>
        <taxon>Retaria</taxon>
        <taxon>Foraminifera</taxon>
        <taxon>Monothalamids</taxon>
        <taxon>Reticulomyxidae</taxon>
        <taxon>Reticulomyxa</taxon>
    </lineage>
</organism>
<keyword evidence="3" id="KW-0472">Membrane</keyword>
<feature type="coiled-coil region" evidence="1">
    <location>
        <begin position="261"/>
        <end position="302"/>
    </location>
</feature>
<feature type="compositionally biased region" description="Low complexity" evidence="2">
    <location>
        <begin position="392"/>
        <end position="402"/>
    </location>
</feature>
<dbReference type="EMBL" id="ASPP01020848">
    <property type="protein sequence ID" value="ETO13074.1"/>
    <property type="molecule type" value="Genomic_DNA"/>
</dbReference>
<dbReference type="SUPFAM" id="SSF101447">
    <property type="entry name" value="Formin homology 2 domain (FH2 domain)"/>
    <property type="match status" value="1"/>
</dbReference>
<feature type="compositionally biased region" description="Low complexity" evidence="2">
    <location>
        <begin position="205"/>
        <end position="216"/>
    </location>
</feature>
<feature type="compositionally biased region" description="Pro residues" evidence="2">
    <location>
        <begin position="438"/>
        <end position="451"/>
    </location>
</feature>
<dbReference type="AlphaFoldDB" id="X6MGQ8"/>
<feature type="compositionally biased region" description="Polar residues" evidence="2">
    <location>
        <begin position="135"/>
        <end position="154"/>
    </location>
</feature>
<evidence type="ECO:0000256" key="2">
    <source>
        <dbReference type="SAM" id="MobiDB-lite"/>
    </source>
</evidence>
<keyword evidence="5" id="KW-1185">Reference proteome</keyword>
<evidence type="ECO:0000313" key="5">
    <source>
        <dbReference type="Proteomes" id="UP000023152"/>
    </source>
</evidence>
<accession>X6MGQ8</accession>
<feature type="transmembrane region" description="Helical" evidence="3">
    <location>
        <begin position="603"/>
        <end position="620"/>
    </location>
</feature>
<evidence type="ECO:0000256" key="1">
    <source>
        <dbReference type="SAM" id="Coils"/>
    </source>
</evidence>
<keyword evidence="3" id="KW-0812">Transmembrane</keyword>
<feature type="transmembrane region" description="Helical" evidence="3">
    <location>
        <begin position="640"/>
        <end position="659"/>
    </location>
</feature>
<reference evidence="4 5" key="1">
    <citation type="journal article" date="2013" name="Curr. Biol.">
        <title>The Genome of the Foraminiferan Reticulomyxa filosa.</title>
        <authorList>
            <person name="Glockner G."/>
            <person name="Hulsmann N."/>
            <person name="Schleicher M."/>
            <person name="Noegel A.A."/>
            <person name="Eichinger L."/>
            <person name="Gallinger C."/>
            <person name="Pawlowski J."/>
            <person name="Sierra R."/>
            <person name="Euteneuer U."/>
            <person name="Pillet L."/>
            <person name="Moustafa A."/>
            <person name="Platzer M."/>
            <person name="Groth M."/>
            <person name="Szafranski K."/>
            <person name="Schliwa M."/>
        </authorList>
    </citation>
    <scope>NUCLEOTIDE SEQUENCE [LARGE SCALE GENOMIC DNA]</scope>
</reference>
<feature type="compositionally biased region" description="Polar residues" evidence="2">
    <location>
        <begin position="217"/>
        <end position="229"/>
    </location>
</feature>
<feature type="region of interest" description="Disordered" evidence="2">
    <location>
        <begin position="386"/>
        <end position="460"/>
    </location>
</feature>
<keyword evidence="3" id="KW-1133">Transmembrane helix</keyword>
<dbReference type="Proteomes" id="UP000023152">
    <property type="component" value="Unassembled WGS sequence"/>
</dbReference>
<protein>
    <submittedName>
        <fullName evidence="4">Uncharacterized protein</fullName>
    </submittedName>
</protein>